<dbReference type="Pfam" id="PF01226">
    <property type="entry name" value="Form_Nir_trans"/>
    <property type="match status" value="1"/>
</dbReference>
<dbReference type="Gene3D" id="1.20.1080.10">
    <property type="entry name" value="Glycerol uptake facilitator protein"/>
    <property type="match status" value="1"/>
</dbReference>
<accession>A0A4R7CTW6</accession>
<evidence type="ECO:0000256" key="6">
    <source>
        <dbReference type="SAM" id="Phobius"/>
    </source>
</evidence>
<dbReference type="GO" id="GO:0005886">
    <property type="term" value="C:plasma membrane"/>
    <property type="evidence" value="ECO:0007669"/>
    <property type="project" value="TreeGrafter"/>
</dbReference>
<dbReference type="Proteomes" id="UP000294752">
    <property type="component" value="Unassembled WGS sequence"/>
</dbReference>
<comment type="similarity">
    <text evidence="5">Belongs to the FNT transporter (TC 1.A.16) family.</text>
</comment>
<feature type="transmembrane region" description="Helical" evidence="6">
    <location>
        <begin position="61"/>
        <end position="90"/>
    </location>
</feature>
<evidence type="ECO:0000256" key="3">
    <source>
        <dbReference type="ARBA" id="ARBA00022989"/>
    </source>
</evidence>
<keyword evidence="4 6" id="KW-0472">Membrane</keyword>
<dbReference type="GO" id="GO:0015499">
    <property type="term" value="F:formate transmembrane transporter activity"/>
    <property type="evidence" value="ECO:0007669"/>
    <property type="project" value="TreeGrafter"/>
</dbReference>
<evidence type="ECO:0000313" key="7">
    <source>
        <dbReference type="EMBL" id="TDS10253.1"/>
    </source>
</evidence>
<feature type="transmembrane region" description="Helical" evidence="6">
    <location>
        <begin position="160"/>
        <end position="179"/>
    </location>
</feature>
<dbReference type="PANTHER" id="PTHR30520">
    <property type="entry name" value="FORMATE TRANSPORTER-RELATED"/>
    <property type="match status" value="1"/>
</dbReference>
<protein>
    <submittedName>
        <fullName evidence="7">Formate/nitrite transporter</fullName>
    </submittedName>
</protein>
<keyword evidence="8" id="KW-1185">Reference proteome</keyword>
<dbReference type="AlphaFoldDB" id="A0A4R7CTW6"/>
<reference evidence="7 8" key="1">
    <citation type="submission" date="2019-03" db="EMBL/GenBank/DDBJ databases">
        <title>Genomic Encyclopedia of Type Strains, Phase III (KMG-III): the genomes of soil and plant-associated and newly described type strains.</title>
        <authorList>
            <person name="Whitman W."/>
        </authorList>
    </citation>
    <scope>NUCLEOTIDE SEQUENCE [LARGE SCALE GENOMIC DNA]</scope>
    <source>
        <strain evidence="7 8">CGMCC 1.12801</strain>
    </source>
</reference>
<evidence type="ECO:0000256" key="1">
    <source>
        <dbReference type="ARBA" id="ARBA00004141"/>
    </source>
</evidence>
<keyword evidence="3 6" id="KW-1133">Transmembrane helix</keyword>
<evidence type="ECO:0000313" key="8">
    <source>
        <dbReference type="Proteomes" id="UP000294752"/>
    </source>
</evidence>
<evidence type="ECO:0000256" key="5">
    <source>
        <dbReference type="ARBA" id="ARBA00049660"/>
    </source>
</evidence>
<organism evidence="7 8">
    <name type="scientific">Sphingobacterium paludis</name>
    <dbReference type="NCBI Taxonomy" id="1476465"/>
    <lineage>
        <taxon>Bacteria</taxon>
        <taxon>Pseudomonadati</taxon>
        <taxon>Bacteroidota</taxon>
        <taxon>Sphingobacteriia</taxon>
        <taxon>Sphingobacteriales</taxon>
        <taxon>Sphingobacteriaceae</taxon>
        <taxon>Sphingobacterium</taxon>
    </lineage>
</organism>
<feature type="transmembrane region" description="Helical" evidence="6">
    <location>
        <begin position="28"/>
        <end position="49"/>
    </location>
</feature>
<evidence type="ECO:0000256" key="4">
    <source>
        <dbReference type="ARBA" id="ARBA00023136"/>
    </source>
</evidence>
<dbReference type="InterPro" id="IPR023271">
    <property type="entry name" value="Aquaporin-like"/>
</dbReference>
<dbReference type="RefSeq" id="WP_133641598.1">
    <property type="nucleotide sequence ID" value="NZ_SNZV01000009.1"/>
</dbReference>
<proteinExistence type="inferred from homology"/>
<dbReference type="InterPro" id="IPR000292">
    <property type="entry name" value="For/NO2_transpt"/>
</dbReference>
<gene>
    <name evidence="7" type="ORF">B0I21_10918</name>
</gene>
<dbReference type="OrthoDB" id="9786493at2"/>
<comment type="subcellular location">
    <subcellularLocation>
        <location evidence="1">Membrane</location>
        <topology evidence="1">Multi-pass membrane protein</topology>
    </subcellularLocation>
</comment>
<feature type="transmembrane region" description="Helical" evidence="6">
    <location>
        <begin position="231"/>
        <end position="257"/>
    </location>
</feature>
<sequence>MDYISPKEVAGAMMSTAIHKSSLQIKDLLIRGALSGALLAISVTLALMATTQTGLSLVGAFVFPVGFVIIVILGLELVTGSFSLVPLAWLEGKISLRAMLNNLFWAFIGNLIGSVLFATLFWAASTETGQITQLGAIEQALVTISEKKTLGYGLHGAPGLFAAFVKAILCNWMVCMGVVMSMTSKSTLGKILAAGIPIFIFFALGYEHAVVNMFVIPAGMMFGAKVSFSDWWLYNQLIVTAGNIVGGLLFTGMAIYYTHNSKETHTAV</sequence>
<feature type="transmembrane region" description="Helical" evidence="6">
    <location>
        <begin position="191"/>
        <end position="211"/>
    </location>
</feature>
<feature type="transmembrane region" description="Helical" evidence="6">
    <location>
        <begin position="102"/>
        <end position="124"/>
    </location>
</feature>
<comment type="caution">
    <text evidence="7">The sequence shown here is derived from an EMBL/GenBank/DDBJ whole genome shotgun (WGS) entry which is preliminary data.</text>
</comment>
<dbReference type="EMBL" id="SNZV01000009">
    <property type="protein sequence ID" value="TDS10253.1"/>
    <property type="molecule type" value="Genomic_DNA"/>
</dbReference>
<keyword evidence="2 6" id="KW-0812">Transmembrane</keyword>
<name>A0A4R7CTW6_9SPHI</name>
<evidence type="ECO:0000256" key="2">
    <source>
        <dbReference type="ARBA" id="ARBA00022692"/>
    </source>
</evidence>
<dbReference type="PANTHER" id="PTHR30520:SF6">
    <property type="entry name" value="FORMATE_NITRATE FAMILY TRANSPORTER (EUROFUNG)"/>
    <property type="match status" value="1"/>
</dbReference>